<name>A0A1S7QVG8_9HYPH</name>
<evidence type="ECO:0000313" key="3">
    <source>
        <dbReference type="Proteomes" id="UP000191987"/>
    </source>
</evidence>
<dbReference type="Proteomes" id="UP000191987">
    <property type="component" value="Unassembled WGS sequence"/>
</dbReference>
<protein>
    <submittedName>
        <fullName evidence="2">Uncharacterized protein</fullName>
    </submittedName>
</protein>
<keyword evidence="1" id="KW-0472">Membrane</keyword>
<reference evidence="2 3" key="1">
    <citation type="submission" date="2016-01" db="EMBL/GenBank/DDBJ databases">
        <authorList>
            <person name="Oliw E.H."/>
        </authorList>
    </citation>
    <scope>NUCLEOTIDE SEQUENCE [LARGE SCALE GENOMIC DNA]</scope>
    <source>
        <strain evidence="2 3">Zutra 3-1</strain>
    </source>
</reference>
<keyword evidence="1" id="KW-1133">Transmembrane helix</keyword>
<sequence>MRILQQLVSLMIAVAVPTAITWTSGETGFEFIVLGAAFGFAYWYWGPTGAPL</sequence>
<proteinExistence type="predicted"/>
<dbReference type="AlphaFoldDB" id="A0A1S7QVG8"/>
<dbReference type="RefSeq" id="WP_162936798.1">
    <property type="nucleotide sequence ID" value="NZ_LT009749.1"/>
</dbReference>
<evidence type="ECO:0000313" key="2">
    <source>
        <dbReference type="EMBL" id="CUX42805.1"/>
    </source>
</evidence>
<feature type="transmembrane region" description="Helical" evidence="1">
    <location>
        <begin position="28"/>
        <end position="45"/>
    </location>
</feature>
<gene>
    <name evidence="2" type="ORF">AGR7C_Lc100277</name>
</gene>
<keyword evidence="1" id="KW-0812">Transmembrane</keyword>
<evidence type="ECO:0000256" key="1">
    <source>
        <dbReference type="SAM" id="Phobius"/>
    </source>
</evidence>
<organism evidence="2 3">
    <name type="scientific">Agrobacterium deltaense Zutra 3/1</name>
    <dbReference type="NCBI Taxonomy" id="1183427"/>
    <lineage>
        <taxon>Bacteria</taxon>
        <taxon>Pseudomonadati</taxon>
        <taxon>Pseudomonadota</taxon>
        <taxon>Alphaproteobacteria</taxon>
        <taxon>Hyphomicrobiales</taxon>
        <taxon>Rhizobiaceae</taxon>
        <taxon>Rhizobium/Agrobacterium group</taxon>
        <taxon>Agrobacterium</taxon>
    </lineage>
</organism>
<accession>A0A1S7QVG8</accession>
<dbReference type="EMBL" id="FBWG01000028">
    <property type="protein sequence ID" value="CUX42805.1"/>
    <property type="molecule type" value="Genomic_DNA"/>
</dbReference>